<accession>A0A0K2UQM1</accession>
<proteinExistence type="predicted"/>
<organism evidence="1">
    <name type="scientific">Lepeophtheirus salmonis</name>
    <name type="common">Salmon louse</name>
    <name type="synonym">Caligus salmonis</name>
    <dbReference type="NCBI Taxonomy" id="72036"/>
    <lineage>
        <taxon>Eukaryota</taxon>
        <taxon>Metazoa</taxon>
        <taxon>Ecdysozoa</taxon>
        <taxon>Arthropoda</taxon>
        <taxon>Crustacea</taxon>
        <taxon>Multicrustacea</taxon>
        <taxon>Hexanauplia</taxon>
        <taxon>Copepoda</taxon>
        <taxon>Siphonostomatoida</taxon>
        <taxon>Caligidae</taxon>
        <taxon>Lepeophtheirus</taxon>
    </lineage>
</organism>
<sequence>QGFLFGLSHDTPASFFFTSKSRMVAFVLWSLRSGISILQQVSNPLTA</sequence>
<name>A0A0K2UQM1_LEPSM</name>
<dbReference type="EMBL" id="HACA01022680">
    <property type="protein sequence ID" value="CDW40041.1"/>
    <property type="molecule type" value="Transcribed_RNA"/>
</dbReference>
<dbReference type="AlphaFoldDB" id="A0A0K2UQM1"/>
<feature type="non-terminal residue" evidence="1">
    <location>
        <position position="1"/>
    </location>
</feature>
<evidence type="ECO:0000313" key="1">
    <source>
        <dbReference type="EMBL" id="CDW40041.1"/>
    </source>
</evidence>
<protein>
    <submittedName>
        <fullName evidence="1">Uncharacterized protein</fullName>
    </submittedName>
</protein>
<reference evidence="1" key="1">
    <citation type="submission" date="2014-05" db="EMBL/GenBank/DDBJ databases">
        <authorList>
            <person name="Chronopoulou M."/>
        </authorList>
    </citation>
    <scope>NUCLEOTIDE SEQUENCE</scope>
    <source>
        <tissue evidence="1">Whole organism</tissue>
    </source>
</reference>